<dbReference type="FunFam" id="3.30.1360.40:FF:000001">
    <property type="entry name" value="Ribosome-recycling factor"/>
    <property type="match status" value="1"/>
</dbReference>
<dbReference type="PANTHER" id="PTHR20982:SF3">
    <property type="entry name" value="MITOCHONDRIAL RIBOSOME RECYCLING FACTOR PSEUDO 1"/>
    <property type="match status" value="1"/>
</dbReference>
<dbReference type="GO" id="GO:0043023">
    <property type="term" value="F:ribosomal large subunit binding"/>
    <property type="evidence" value="ECO:0007669"/>
    <property type="project" value="TreeGrafter"/>
</dbReference>
<comment type="similarity">
    <text evidence="2 6">Belongs to the RRF family.</text>
</comment>
<evidence type="ECO:0000256" key="2">
    <source>
        <dbReference type="ARBA" id="ARBA00005912"/>
    </source>
</evidence>
<gene>
    <name evidence="6 8" type="primary">frr</name>
    <name evidence="8" type="ORF">VI08_06155</name>
</gene>
<dbReference type="HAMAP" id="MF_00040">
    <property type="entry name" value="RRF"/>
    <property type="match status" value="1"/>
</dbReference>
<dbReference type="InterPro" id="IPR002661">
    <property type="entry name" value="Ribosome_recyc_fac"/>
</dbReference>
<evidence type="ECO:0000259" key="7">
    <source>
        <dbReference type="Pfam" id="PF01765"/>
    </source>
</evidence>
<sequence>MINDIKKDAETRMGKSIDSLKHDLKSIRTGRANPSILENIKVPYYGTDTPLAQVANVTTPDARSLSVKPFDKAMIGPIEKAIMASDLGITPTTMGMDIRLNFPPPTEERRKELAKTVGKEGEQAKIAIRNVRRDAIQHVDKLLKDKAVTEDDKKRADDDIQKLTDKFIKEVDDVVKEKEKELMAL</sequence>
<dbReference type="Pfam" id="PF01765">
    <property type="entry name" value="RRF"/>
    <property type="match status" value="1"/>
</dbReference>
<dbReference type="Gene3D" id="1.10.132.20">
    <property type="entry name" value="Ribosome-recycling factor"/>
    <property type="match status" value="1"/>
</dbReference>
<comment type="caution">
    <text evidence="8">The sequence shown here is derived from an EMBL/GenBank/DDBJ whole genome shotgun (WGS) entry which is preliminary data.</text>
</comment>
<dbReference type="SUPFAM" id="SSF55194">
    <property type="entry name" value="Ribosome recycling factor, RRF"/>
    <property type="match status" value="1"/>
</dbReference>
<dbReference type="Proteomes" id="UP000033651">
    <property type="component" value="Unassembled WGS sequence"/>
</dbReference>
<evidence type="ECO:0000313" key="8">
    <source>
        <dbReference type="EMBL" id="KJV36155.1"/>
    </source>
</evidence>
<dbReference type="CDD" id="cd00520">
    <property type="entry name" value="RRF"/>
    <property type="match status" value="1"/>
</dbReference>
<dbReference type="PANTHER" id="PTHR20982">
    <property type="entry name" value="RIBOSOME RECYCLING FACTOR"/>
    <property type="match status" value="1"/>
</dbReference>
<evidence type="ECO:0000313" key="9">
    <source>
        <dbReference type="Proteomes" id="UP000033651"/>
    </source>
</evidence>
<comment type="subcellular location">
    <subcellularLocation>
        <location evidence="1 6">Cytoplasm</location>
    </subcellularLocation>
</comment>
<proteinExistence type="inferred from homology"/>
<dbReference type="GO" id="GO:0005829">
    <property type="term" value="C:cytosol"/>
    <property type="evidence" value="ECO:0007669"/>
    <property type="project" value="GOC"/>
</dbReference>
<keyword evidence="9" id="KW-1185">Reference proteome</keyword>
<comment type="function">
    <text evidence="5 6">Responsible for the release of ribosomes from messenger RNA at the termination of protein biosynthesis. May increase the efficiency of translation by recycling ribosomes from one round of translation to another.</text>
</comment>
<dbReference type="EMBL" id="JZRB01000012">
    <property type="protein sequence ID" value="KJV36155.1"/>
    <property type="molecule type" value="Genomic_DNA"/>
</dbReference>
<dbReference type="InterPro" id="IPR023584">
    <property type="entry name" value="Ribosome_recyc_fac_dom"/>
</dbReference>
<protein>
    <recommendedName>
        <fullName evidence="6">Ribosome-recycling factor</fullName>
        <shortName evidence="6">RRF</shortName>
    </recommendedName>
    <alternativeName>
        <fullName evidence="6">Ribosome-releasing factor</fullName>
    </alternativeName>
</protein>
<dbReference type="GO" id="GO:0002184">
    <property type="term" value="P:cytoplasmic translational termination"/>
    <property type="evidence" value="ECO:0007669"/>
    <property type="project" value="TreeGrafter"/>
</dbReference>
<dbReference type="AlphaFoldDB" id="A0A0F3KY20"/>
<feature type="domain" description="Ribosome recycling factor" evidence="7">
    <location>
        <begin position="20"/>
        <end position="183"/>
    </location>
</feature>
<accession>A0A0F3KY20</accession>
<dbReference type="RefSeq" id="WP_045828684.1">
    <property type="nucleotide sequence ID" value="NZ_JZRB01000012.1"/>
</dbReference>
<keyword evidence="4 6" id="KW-0648">Protein biosynthesis</keyword>
<reference evidence="8 9" key="1">
    <citation type="submission" date="2015-03" db="EMBL/GenBank/DDBJ databases">
        <title>Draft genome sequence of Luteibacter yeojuensis strain SU11.</title>
        <authorList>
            <person name="Sulaiman J."/>
            <person name="Priya K."/>
            <person name="Chan K.-G."/>
        </authorList>
    </citation>
    <scope>NUCLEOTIDE SEQUENCE [LARGE SCALE GENOMIC DNA]</scope>
    <source>
        <strain evidence="8 9">SU11</strain>
    </source>
</reference>
<dbReference type="PATRIC" id="fig|345309.4.peg.402"/>
<evidence type="ECO:0000256" key="4">
    <source>
        <dbReference type="ARBA" id="ARBA00022917"/>
    </source>
</evidence>
<evidence type="ECO:0000256" key="1">
    <source>
        <dbReference type="ARBA" id="ARBA00004496"/>
    </source>
</evidence>
<dbReference type="OrthoDB" id="9804006at2"/>
<dbReference type="InterPro" id="IPR036191">
    <property type="entry name" value="RRF_sf"/>
</dbReference>
<dbReference type="NCBIfam" id="TIGR00496">
    <property type="entry name" value="frr"/>
    <property type="match status" value="1"/>
</dbReference>
<dbReference type="Gene3D" id="3.30.1360.40">
    <property type="match status" value="1"/>
</dbReference>
<dbReference type="FunFam" id="1.10.132.20:FF:000001">
    <property type="entry name" value="Ribosome-recycling factor"/>
    <property type="match status" value="1"/>
</dbReference>
<organism evidence="8 9">
    <name type="scientific">Luteibacter yeojuensis</name>
    <dbReference type="NCBI Taxonomy" id="345309"/>
    <lineage>
        <taxon>Bacteria</taxon>
        <taxon>Pseudomonadati</taxon>
        <taxon>Pseudomonadota</taxon>
        <taxon>Gammaproteobacteria</taxon>
        <taxon>Lysobacterales</taxon>
        <taxon>Rhodanobacteraceae</taxon>
        <taxon>Luteibacter</taxon>
    </lineage>
</organism>
<name>A0A0F3KY20_9GAMM</name>
<evidence type="ECO:0000256" key="5">
    <source>
        <dbReference type="ARBA" id="ARBA00025050"/>
    </source>
</evidence>
<keyword evidence="3 6" id="KW-0963">Cytoplasm</keyword>
<evidence type="ECO:0000256" key="3">
    <source>
        <dbReference type="ARBA" id="ARBA00022490"/>
    </source>
</evidence>
<evidence type="ECO:0000256" key="6">
    <source>
        <dbReference type="HAMAP-Rule" id="MF_00040"/>
    </source>
</evidence>